<evidence type="ECO:0000313" key="2">
    <source>
        <dbReference type="EMBL" id="KAF7802464.1"/>
    </source>
</evidence>
<evidence type="ECO:0000256" key="1">
    <source>
        <dbReference type="SAM" id="MobiDB-lite"/>
    </source>
</evidence>
<feature type="region of interest" description="Disordered" evidence="1">
    <location>
        <begin position="191"/>
        <end position="210"/>
    </location>
</feature>
<organism evidence="2 3">
    <name type="scientific">Senna tora</name>
    <dbReference type="NCBI Taxonomy" id="362788"/>
    <lineage>
        <taxon>Eukaryota</taxon>
        <taxon>Viridiplantae</taxon>
        <taxon>Streptophyta</taxon>
        <taxon>Embryophyta</taxon>
        <taxon>Tracheophyta</taxon>
        <taxon>Spermatophyta</taxon>
        <taxon>Magnoliopsida</taxon>
        <taxon>eudicotyledons</taxon>
        <taxon>Gunneridae</taxon>
        <taxon>Pentapetalae</taxon>
        <taxon>rosids</taxon>
        <taxon>fabids</taxon>
        <taxon>Fabales</taxon>
        <taxon>Fabaceae</taxon>
        <taxon>Caesalpinioideae</taxon>
        <taxon>Cassia clade</taxon>
        <taxon>Senna</taxon>
    </lineage>
</organism>
<gene>
    <name evidence="2" type="ORF">G2W53_041575</name>
</gene>
<proteinExistence type="predicted"/>
<keyword evidence="3" id="KW-1185">Reference proteome</keyword>
<reference evidence="2" key="1">
    <citation type="submission" date="2020-09" db="EMBL/GenBank/DDBJ databases">
        <title>Genome-Enabled Discovery of Anthraquinone Biosynthesis in Senna tora.</title>
        <authorList>
            <person name="Kang S.-H."/>
            <person name="Pandey R.P."/>
            <person name="Lee C.-M."/>
            <person name="Sim J.-S."/>
            <person name="Jeong J.-T."/>
            <person name="Choi B.-S."/>
            <person name="Jung M."/>
            <person name="Ginzburg D."/>
            <person name="Zhao K."/>
            <person name="Won S.Y."/>
            <person name="Oh T.-J."/>
            <person name="Yu Y."/>
            <person name="Kim N.-H."/>
            <person name="Lee O.R."/>
            <person name="Lee T.-H."/>
            <person name="Bashyal P."/>
            <person name="Kim T.-S."/>
            <person name="Lee W.-H."/>
            <person name="Kawkins C."/>
            <person name="Kim C.-K."/>
            <person name="Kim J.S."/>
            <person name="Ahn B.O."/>
            <person name="Rhee S.Y."/>
            <person name="Sohng J.K."/>
        </authorList>
    </citation>
    <scope>NUCLEOTIDE SEQUENCE</scope>
    <source>
        <tissue evidence="2">Leaf</tissue>
    </source>
</reference>
<evidence type="ECO:0000313" key="3">
    <source>
        <dbReference type="Proteomes" id="UP000634136"/>
    </source>
</evidence>
<accession>A0A834SFD0</accession>
<dbReference type="AlphaFoldDB" id="A0A834SFD0"/>
<feature type="region of interest" description="Disordered" evidence="1">
    <location>
        <begin position="19"/>
        <end position="50"/>
    </location>
</feature>
<feature type="compositionally biased region" description="Polar residues" evidence="1">
    <location>
        <begin position="200"/>
        <end position="210"/>
    </location>
</feature>
<comment type="caution">
    <text evidence="2">The sequence shown here is derived from an EMBL/GenBank/DDBJ whole genome shotgun (WGS) entry which is preliminary data.</text>
</comment>
<dbReference type="Proteomes" id="UP000634136">
    <property type="component" value="Unassembled WGS sequence"/>
</dbReference>
<dbReference type="EMBL" id="JAAIUW010000013">
    <property type="protein sequence ID" value="KAF7802464.1"/>
    <property type="molecule type" value="Genomic_DNA"/>
</dbReference>
<protein>
    <submittedName>
        <fullName evidence="2">Protein ACCELERATED CELL DEATH 6-like</fullName>
    </submittedName>
</protein>
<feature type="compositionally biased region" description="Polar residues" evidence="1">
    <location>
        <begin position="41"/>
        <end position="50"/>
    </location>
</feature>
<name>A0A834SFD0_9FABA</name>
<sequence>MERSSSLCLHLPSFKLLNPSHRRSSTPPSLNVADAPPTAGHQRSCTSYRRSSTPLHLPHVVHRQSPSSRVLELLGFQGNTEKDTNTLQEVLSKNQYGTPKPTETHNGNTDITQAHHQENSSHENSIWEGVEQMHYIWYSTLAEVPILVDYGMIKHKDDKTISAEVPILGTCPMACSRALQLKQQTKMEMLKPSTEKNQEMQKNSFTAKIE</sequence>